<dbReference type="Proteomes" id="UP000663720">
    <property type="component" value="Chromosome"/>
</dbReference>
<dbReference type="Pfam" id="PF13749">
    <property type="entry name" value="HATPase_c_4"/>
    <property type="match status" value="1"/>
</dbReference>
<dbReference type="AlphaFoldDB" id="A0A975GEJ7"/>
<sequence>MTESSIKEYKSIRKIRGGSADFNSLAQTCVCLVERHRRNPHFINIFHDLGLMEGEGSGYDLIYEKLSRDSKAYPEIESSYNKVDISLYSKIIDENSLKIIDYVSKYYELSQKEFITLGIIARNKKVLSTQLYKNLQLTDEERLRGWIGKLLKKGIVVSRGQKKGTAYLINPKLISNAQLNIKASLKTIEPHRLKALILEDLELNPGSSIRQIHKRIEDVTFHDIQKAVYTLTDEKLLIPEGARKNRIYRLAKKK</sequence>
<organism evidence="1 2">
    <name type="scientific">Desulfonema limicola</name>
    <dbReference type="NCBI Taxonomy" id="45656"/>
    <lineage>
        <taxon>Bacteria</taxon>
        <taxon>Pseudomonadati</taxon>
        <taxon>Thermodesulfobacteriota</taxon>
        <taxon>Desulfobacteria</taxon>
        <taxon>Desulfobacterales</taxon>
        <taxon>Desulfococcaceae</taxon>
        <taxon>Desulfonema</taxon>
    </lineage>
</organism>
<dbReference type="RefSeq" id="WP_207690192.1">
    <property type="nucleotide sequence ID" value="NZ_CP061799.1"/>
</dbReference>
<keyword evidence="1" id="KW-0067">ATP-binding</keyword>
<gene>
    <name evidence="1" type="ORF">dnl_05320</name>
</gene>
<dbReference type="EMBL" id="CP061799">
    <property type="protein sequence ID" value="QTA78311.1"/>
    <property type="molecule type" value="Genomic_DNA"/>
</dbReference>
<dbReference type="PANTHER" id="PTHR30595:SF6">
    <property type="entry name" value="SCHLAFEN ALBA-2 DOMAIN-CONTAINING PROTEIN"/>
    <property type="match status" value="1"/>
</dbReference>
<dbReference type="InterPro" id="IPR038475">
    <property type="entry name" value="RecG_C_sf"/>
</dbReference>
<proteinExistence type="predicted"/>
<protein>
    <submittedName>
        <fullName evidence="1">ATP-dependent DNA helicase RecG C-terminal domain-containing protein</fullName>
    </submittedName>
</protein>
<dbReference type="Gene3D" id="3.30.565.60">
    <property type="match status" value="1"/>
</dbReference>
<evidence type="ECO:0000313" key="2">
    <source>
        <dbReference type="Proteomes" id="UP000663720"/>
    </source>
</evidence>
<dbReference type="GO" id="GO:0004386">
    <property type="term" value="F:helicase activity"/>
    <property type="evidence" value="ECO:0007669"/>
    <property type="project" value="UniProtKB-KW"/>
</dbReference>
<keyword evidence="1" id="KW-0347">Helicase</keyword>
<keyword evidence="1" id="KW-0378">Hydrolase</keyword>
<reference evidence="1" key="1">
    <citation type="journal article" date="2021" name="Microb. Physiol.">
        <title>Proteogenomic Insights into the Physiology of Marine, Sulfate-Reducing, Filamentous Desulfonema limicola and Desulfonema magnum.</title>
        <authorList>
            <person name="Schnaars V."/>
            <person name="Wohlbrand L."/>
            <person name="Scheve S."/>
            <person name="Hinrichs C."/>
            <person name="Reinhardt R."/>
            <person name="Rabus R."/>
        </authorList>
    </citation>
    <scope>NUCLEOTIDE SEQUENCE</scope>
    <source>
        <strain evidence="1">5ac10</strain>
    </source>
</reference>
<evidence type="ECO:0000313" key="1">
    <source>
        <dbReference type="EMBL" id="QTA78311.1"/>
    </source>
</evidence>
<dbReference type="PANTHER" id="PTHR30595">
    <property type="entry name" value="GLPR-RELATED TRANSCRIPTIONAL REPRESSOR"/>
    <property type="match status" value="1"/>
</dbReference>
<keyword evidence="1" id="KW-0547">Nucleotide-binding</keyword>
<name>A0A975GEJ7_9BACT</name>
<dbReference type="KEGG" id="dli:dnl_05320"/>
<keyword evidence="2" id="KW-1185">Reference proteome</keyword>
<accession>A0A975GEJ7</accession>